<dbReference type="RefSeq" id="XP_007747208.1">
    <property type="nucleotide sequence ID" value="XM_007749018.1"/>
</dbReference>
<dbReference type="EMBL" id="AMGX01000013">
    <property type="protein sequence ID" value="EXJ68642.1"/>
    <property type="molecule type" value="Genomic_DNA"/>
</dbReference>
<dbReference type="OrthoDB" id="5413892at2759"/>
<name>W9WKF3_9EURO</name>
<sequence length="173" mass="18653">MDPNAVTHDPNPFGPQPNLIVLADSIQATANEAKNLQNLPVFRDGNAIIGAIQNLGQQFNTQFNTLNRRFDQFEIKLDGLQTQMRASAINNLARIQNSHLSTSASPITPLVNISTAAEVPGFPATSRHIARMEEPELDAILQALGLAPATGSVAAKRRQLRGLVGLAERLENA</sequence>
<dbReference type="Proteomes" id="UP000019471">
    <property type="component" value="Unassembled WGS sequence"/>
</dbReference>
<dbReference type="eggNOG" id="ENOG502RW6H">
    <property type="taxonomic scope" value="Eukaryota"/>
</dbReference>
<dbReference type="HOGENOM" id="CLU_097230_0_1_1"/>
<evidence type="ECO:0000313" key="2">
    <source>
        <dbReference type="Proteomes" id="UP000019471"/>
    </source>
</evidence>
<dbReference type="STRING" id="1182543.W9WKF3"/>
<reference evidence="1 2" key="1">
    <citation type="submission" date="2013-03" db="EMBL/GenBank/DDBJ databases">
        <title>The Genome Sequence of Cladophialophora psammophila CBS 110553.</title>
        <authorList>
            <consortium name="The Broad Institute Genomics Platform"/>
            <person name="Cuomo C."/>
            <person name="de Hoog S."/>
            <person name="Gorbushina A."/>
            <person name="Walker B."/>
            <person name="Young S.K."/>
            <person name="Zeng Q."/>
            <person name="Gargeya S."/>
            <person name="Fitzgerald M."/>
            <person name="Haas B."/>
            <person name="Abouelleil A."/>
            <person name="Allen A.W."/>
            <person name="Alvarado L."/>
            <person name="Arachchi H.M."/>
            <person name="Berlin A.M."/>
            <person name="Chapman S.B."/>
            <person name="Gainer-Dewar J."/>
            <person name="Goldberg J."/>
            <person name="Griggs A."/>
            <person name="Gujja S."/>
            <person name="Hansen M."/>
            <person name="Howarth C."/>
            <person name="Imamovic A."/>
            <person name="Ireland A."/>
            <person name="Larimer J."/>
            <person name="McCowan C."/>
            <person name="Murphy C."/>
            <person name="Pearson M."/>
            <person name="Poon T.W."/>
            <person name="Priest M."/>
            <person name="Roberts A."/>
            <person name="Saif S."/>
            <person name="Shea T."/>
            <person name="Sisk P."/>
            <person name="Sykes S."/>
            <person name="Wortman J."/>
            <person name="Nusbaum C."/>
            <person name="Birren B."/>
        </authorList>
    </citation>
    <scope>NUCLEOTIDE SEQUENCE [LARGE SCALE GENOMIC DNA]</scope>
    <source>
        <strain evidence="1 2">CBS 110553</strain>
    </source>
</reference>
<protein>
    <submittedName>
        <fullName evidence="1">Uncharacterized protein</fullName>
    </submittedName>
</protein>
<gene>
    <name evidence="1" type="ORF">A1O5_08436</name>
</gene>
<dbReference type="AlphaFoldDB" id="W9WKF3"/>
<organism evidence="1 2">
    <name type="scientific">Cladophialophora psammophila CBS 110553</name>
    <dbReference type="NCBI Taxonomy" id="1182543"/>
    <lineage>
        <taxon>Eukaryota</taxon>
        <taxon>Fungi</taxon>
        <taxon>Dikarya</taxon>
        <taxon>Ascomycota</taxon>
        <taxon>Pezizomycotina</taxon>
        <taxon>Eurotiomycetes</taxon>
        <taxon>Chaetothyriomycetidae</taxon>
        <taxon>Chaetothyriales</taxon>
        <taxon>Herpotrichiellaceae</taxon>
        <taxon>Cladophialophora</taxon>
    </lineage>
</organism>
<comment type="caution">
    <text evidence="1">The sequence shown here is derived from an EMBL/GenBank/DDBJ whole genome shotgun (WGS) entry which is preliminary data.</text>
</comment>
<accession>W9WKF3</accession>
<keyword evidence="2" id="KW-1185">Reference proteome</keyword>
<dbReference type="GeneID" id="19193135"/>
<proteinExistence type="predicted"/>
<evidence type="ECO:0000313" key="1">
    <source>
        <dbReference type="EMBL" id="EXJ68642.1"/>
    </source>
</evidence>